<sequence>MQLFRGGKRAADLTLIRPLVSSSSNNTSQSSAFPQRSKMSTSVPPFASVGVRNTIINEASGVQLSDRQKLLVGSVLDLFEGRPTLKHLSLWHRDATFTDPLTIAKGFDRYAAQWYGLPAVFDPIKLVSHQVVSAGNPIEVDLRNIYTVKLLKKEQEITSRVRIYVGDDGKIERVEDRWNDKLPEGAISEVRLAAGASSISREEIRADRDNFALLAVLLRLCFWPLDLALWMLGVGIARAWSLFCWAAWQSPFMVWCRALRCCFSSFHI</sequence>
<evidence type="ECO:0000256" key="1">
    <source>
        <dbReference type="SAM" id="MobiDB-lite"/>
    </source>
</evidence>
<proteinExistence type="predicted"/>
<reference evidence="2" key="1">
    <citation type="journal article" date="2023" name="Mol. Phylogenet. Evol.">
        <title>Genome-scale phylogeny and comparative genomics of the fungal order Sordariales.</title>
        <authorList>
            <person name="Hensen N."/>
            <person name="Bonometti L."/>
            <person name="Westerberg I."/>
            <person name="Brannstrom I.O."/>
            <person name="Guillou S."/>
            <person name="Cros-Aarteil S."/>
            <person name="Calhoun S."/>
            <person name="Haridas S."/>
            <person name="Kuo A."/>
            <person name="Mondo S."/>
            <person name="Pangilinan J."/>
            <person name="Riley R."/>
            <person name="LaButti K."/>
            <person name="Andreopoulos B."/>
            <person name="Lipzen A."/>
            <person name="Chen C."/>
            <person name="Yan M."/>
            <person name="Daum C."/>
            <person name="Ng V."/>
            <person name="Clum A."/>
            <person name="Steindorff A."/>
            <person name="Ohm R.A."/>
            <person name="Martin F."/>
            <person name="Silar P."/>
            <person name="Natvig D.O."/>
            <person name="Lalanne C."/>
            <person name="Gautier V."/>
            <person name="Ament-Velasquez S.L."/>
            <person name="Kruys A."/>
            <person name="Hutchinson M.I."/>
            <person name="Powell A.J."/>
            <person name="Barry K."/>
            <person name="Miller A.N."/>
            <person name="Grigoriev I.V."/>
            <person name="Debuchy R."/>
            <person name="Gladieux P."/>
            <person name="Hiltunen Thoren M."/>
            <person name="Johannesson H."/>
        </authorList>
    </citation>
    <scope>NUCLEOTIDE SEQUENCE</scope>
    <source>
        <strain evidence="2">CBS 232.78</strain>
    </source>
</reference>
<organism evidence="2 3">
    <name type="scientific">Podospora didyma</name>
    <dbReference type="NCBI Taxonomy" id="330526"/>
    <lineage>
        <taxon>Eukaryota</taxon>
        <taxon>Fungi</taxon>
        <taxon>Dikarya</taxon>
        <taxon>Ascomycota</taxon>
        <taxon>Pezizomycotina</taxon>
        <taxon>Sordariomycetes</taxon>
        <taxon>Sordariomycetidae</taxon>
        <taxon>Sordariales</taxon>
        <taxon>Podosporaceae</taxon>
        <taxon>Podospora</taxon>
    </lineage>
</organism>
<accession>A0AAE0KB48</accession>
<dbReference type="EMBL" id="JAULSW010000008">
    <property type="protein sequence ID" value="KAK3372661.1"/>
    <property type="molecule type" value="Genomic_DNA"/>
</dbReference>
<feature type="region of interest" description="Disordered" evidence="1">
    <location>
        <begin position="21"/>
        <end position="42"/>
    </location>
</feature>
<gene>
    <name evidence="2" type="ORF">B0H63DRAFT_485437</name>
</gene>
<dbReference type="Gene3D" id="3.10.450.50">
    <property type="match status" value="1"/>
</dbReference>
<reference evidence="2" key="2">
    <citation type="submission" date="2023-06" db="EMBL/GenBank/DDBJ databases">
        <authorList>
            <consortium name="Lawrence Berkeley National Laboratory"/>
            <person name="Haridas S."/>
            <person name="Hensen N."/>
            <person name="Bonometti L."/>
            <person name="Westerberg I."/>
            <person name="Brannstrom I.O."/>
            <person name="Guillou S."/>
            <person name="Cros-Aarteil S."/>
            <person name="Calhoun S."/>
            <person name="Kuo A."/>
            <person name="Mondo S."/>
            <person name="Pangilinan J."/>
            <person name="Riley R."/>
            <person name="LaButti K."/>
            <person name="Andreopoulos B."/>
            <person name="Lipzen A."/>
            <person name="Chen C."/>
            <person name="Yanf M."/>
            <person name="Daum C."/>
            <person name="Ng V."/>
            <person name="Clum A."/>
            <person name="Steindorff A."/>
            <person name="Ohm R."/>
            <person name="Martin F."/>
            <person name="Silar P."/>
            <person name="Natvig D."/>
            <person name="Lalanne C."/>
            <person name="Gautier V."/>
            <person name="Ament-velasquez S.L."/>
            <person name="Kruys A."/>
            <person name="Hutchinson M.I."/>
            <person name="Powell A.J."/>
            <person name="Barry K."/>
            <person name="Miller A.N."/>
            <person name="Grigoriev I.V."/>
            <person name="Debuchy R."/>
            <person name="Gladieux P."/>
            <person name="Thoren M.H."/>
            <person name="Johannesson H."/>
        </authorList>
    </citation>
    <scope>NUCLEOTIDE SEQUENCE</scope>
    <source>
        <strain evidence="2">CBS 232.78</strain>
    </source>
</reference>
<feature type="compositionally biased region" description="Low complexity" evidence="1">
    <location>
        <begin position="21"/>
        <end position="31"/>
    </location>
</feature>
<dbReference type="PANTHER" id="PTHR34213">
    <property type="entry name" value="NUCLEAR TRANSPORT FACTOR 2 (NTF2) FAMILY PROTEIN"/>
    <property type="match status" value="1"/>
</dbReference>
<keyword evidence="3" id="KW-1185">Reference proteome</keyword>
<name>A0AAE0KB48_9PEZI</name>
<evidence type="ECO:0000313" key="3">
    <source>
        <dbReference type="Proteomes" id="UP001285441"/>
    </source>
</evidence>
<feature type="compositionally biased region" description="Polar residues" evidence="1">
    <location>
        <begin position="32"/>
        <end position="42"/>
    </location>
</feature>
<comment type="caution">
    <text evidence="2">The sequence shown here is derived from an EMBL/GenBank/DDBJ whole genome shotgun (WGS) entry which is preliminary data.</text>
</comment>
<dbReference type="AlphaFoldDB" id="A0AAE0KB48"/>
<dbReference type="SUPFAM" id="SSF54427">
    <property type="entry name" value="NTF2-like"/>
    <property type="match status" value="1"/>
</dbReference>
<dbReference type="InterPro" id="IPR032710">
    <property type="entry name" value="NTF2-like_dom_sf"/>
</dbReference>
<evidence type="ECO:0000313" key="2">
    <source>
        <dbReference type="EMBL" id="KAK3372661.1"/>
    </source>
</evidence>
<dbReference type="PANTHER" id="PTHR34213:SF2">
    <property type="entry name" value="NUCLEAR TRANSPORT FACTOR 2 (NTF2) FAMILY PROTEIN"/>
    <property type="match status" value="1"/>
</dbReference>
<protein>
    <submittedName>
        <fullName evidence="2">Uncharacterized protein</fullName>
    </submittedName>
</protein>
<dbReference type="Proteomes" id="UP001285441">
    <property type="component" value="Unassembled WGS sequence"/>
</dbReference>